<evidence type="ECO:0000313" key="4">
    <source>
        <dbReference type="EMBL" id="NHN56440.1"/>
    </source>
</evidence>
<keyword evidence="5" id="KW-1185">Reference proteome</keyword>
<reference evidence="4" key="1">
    <citation type="submission" date="2020-03" db="EMBL/GenBank/DDBJ databases">
        <title>Draft sequencing of Calidifontibacter sp. DB0510.</title>
        <authorList>
            <person name="Kim D.-U."/>
        </authorList>
    </citation>
    <scope>NUCLEOTIDE SEQUENCE</scope>
    <source>
        <strain evidence="4">DB0510</strain>
    </source>
</reference>
<dbReference type="InterPro" id="IPR000253">
    <property type="entry name" value="FHA_dom"/>
</dbReference>
<dbReference type="InterPro" id="IPR050923">
    <property type="entry name" value="Cell_Proc_Reg/RNA_Proc"/>
</dbReference>
<dbReference type="Proteomes" id="UP000744769">
    <property type="component" value="Unassembled WGS sequence"/>
</dbReference>
<evidence type="ECO:0000313" key="5">
    <source>
        <dbReference type="Proteomes" id="UP000744769"/>
    </source>
</evidence>
<organism evidence="4 5">
    <name type="scientific">Metallococcus carri</name>
    <dbReference type="NCBI Taxonomy" id="1656884"/>
    <lineage>
        <taxon>Bacteria</taxon>
        <taxon>Bacillati</taxon>
        <taxon>Actinomycetota</taxon>
        <taxon>Actinomycetes</taxon>
        <taxon>Micrococcales</taxon>
        <taxon>Dermacoccaceae</taxon>
        <taxon>Metallococcus</taxon>
    </lineage>
</organism>
<feature type="compositionally biased region" description="Pro residues" evidence="2">
    <location>
        <begin position="49"/>
        <end position="58"/>
    </location>
</feature>
<keyword evidence="1" id="KW-0597">Phosphoprotein</keyword>
<feature type="compositionally biased region" description="Basic and acidic residues" evidence="2">
    <location>
        <begin position="162"/>
        <end position="174"/>
    </location>
</feature>
<evidence type="ECO:0000256" key="2">
    <source>
        <dbReference type="SAM" id="MobiDB-lite"/>
    </source>
</evidence>
<dbReference type="EMBL" id="JAAOIV010000008">
    <property type="protein sequence ID" value="NHN56440.1"/>
    <property type="molecule type" value="Genomic_DNA"/>
</dbReference>
<protein>
    <submittedName>
        <fullName evidence="4">FHA domain-containing protein</fullName>
    </submittedName>
</protein>
<evidence type="ECO:0000259" key="3">
    <source>
        <dbReference type="PROSITE" id="PS50006"/>
    </source>
</evidence>
<proteinExistence type="predicted"/>
<feature type="compositionally biased region" description="Low complexity" evidence="2">
    <location>
        <begin position="180"/>
        <end position="194"/>
    </location>
</feature>
<feature type="region of interest" description="Disordered" evidence="2">
    <location>
        <begin position="1"/>
        <end position="208"/>
    </location>
</feature>
<accession>A0A967B369</accession>
<comment type="caution">
    <text evidence="4">The sequence shown here is derived from an EMBL/GenBank/DDBJ whole genome shotgun (WGS) entry which is preliminary data.</text>
</comment>
<feature type="compositionally biased region" description="Low complexity" evidence="2">
    <location>
        <begin position="120"/>
        <end position="146"/>
    </location>
</feature>
<feature type="domain" description="FHA" evidence="3">
    <location>
        <begin position="213"/>
        <end position="262"/>
    </location>
</feature>
<dbReference type="PANTHER" id="PTHR23308">
    <property type="entry name" value="NUCLEAR INHIBITOR OF PROTEIN PHOSPHATASE-1"/>
    <property type="match status" value="1"/>
</dbReference>
<dbReference type="SUPFAM" id="SSF49879">
    <property type="entry name" value="SMAD/FHA domain"/>
    <property type="match status" value="1"/>
</dbReference>
<feature type="compositionally biased region" description="Low complexity" evidence="2">
    <location>
        <begin position="93"/>
        <end position="111"/>
    </location>
</feature>
<gene>
    <name evidence="4" type="ORF">G9U51_11690</name>
</gene>
<dbReference type="AlphaFoldDB" id="A0A967B369"/>
<dbReference type="Pfam" id="PF00498">
    <property type="entry name" value="FHA"/>
    <property type="match status" value="1"/>
</dbReference>
<dbReference type="Gene3D" id="2.60.200.20">
    <property type="match status" value="1"/>
</dbReference>
<dbReference type="SMART" id="SM00240">
    <property type="entry name" value="FHA"/>
    <property type="match status" value="1"/>
</dbReference>
<evidence type="ECO:0000256" key="1">
    <source>
        <dbReference type="ARBA" id="ARBA00022553"/>
    </source>
</evidence>
<dbReference type="PROSITE" id="PS50006">
    <property type="entry name" value="FHA_DOMAIN"/>
    <property type="match status" value="1"/>
</dbReference>
<dbReference type="RefSeq" id="WP_166197104.1">
    <property type="nucleotide sequence ID" value="NZ_JAAOIV010000008.1"/>
</dbReference>
<name>A0A967B369_9MICO</name>
<dbReference type="InterPro" id="IPR008984">
    <property type="entry name" value="SMAD_FHA_dom_sf"/>
</dbReference>
<sequence length="290" mass="30632">MTHDQDPNAQQWSPPGAPAGAAAPIVWDEPRPDAPRAWTGPGAFDPEPAEPAPAPTAPPAEEHRNPWAPPPGQSWDAPEPSQEPQPPADRDVPVPAAAAGMAAAGVGAPAVHPDRDPAHPAHAAPQEQWPQQEQPPQEQWQSAPAPDAAQRHDDEPPVSMDRPPRPGDAFKPEEGGAQYSSADAPGPPADSATSLAPAPPDPAGGQEVDEDALTIGRGRHNSIVLDDMLVSRQHVRITADDQGLLLEDLGSRNGTFVNGRRVERTHLEEGDRIGIGSTTFEVRDGWLVTI</sequence>
<dbReference type="CDD" id="cd00060">
    <property type="entry name" value="FHA"/>
    <property type="match status" value="1"/>
</dbReference>